<dbReference type="Pfam" id="PF13302">
    <property type="entry name" value="Acetyltransf_3"/>
    <property type="match status" value="1"/>
</dbReference>
<accession>A0ABP3P040</accession>
<protein>
    <submittedName>
        <fullName evidence="2">GNAT family N-acetyltransferase</fullName>
    </submittedName>
</protein>
<feature type="domain" description="N-acetyltransferase" evidence="1">
    <location>
        <begin position="14"/>
        <end position="176"/>
    </location>
</feature>
<dbReference type="SUPFAM" id="SSF55729">
    <property type="entry name" value="Acyl-CoA N-acyltransferases (Nat)"/>
    <property type="match status" value="1"/>
</dbReference>
<dbReference type="Gene3D" id="3.40.630.30">
    <property type="match status" value="1"/>
</dbReference>
<evidence type="ECO:0000313" key="2">
    <source>
        <dbReference type="EMBL" id="GAA0557301.1"/>
    </source>
</evidence>
<gene>
    <name evidence="2" type="ORF">GCM10008942_02210</name>
</gene>
<evidence type="ECO:0000259" key="1">
    <source>
        <dbReference type="PROSITE" id="PS51186"/>
    </source>
</evidence>
<evidence type="ECO:0000313" key="3">
    <source>
        <dbReference type="Proteomes" id="UP001499951"/>
    </source>
</evidence>
<reference evidence="3" key="1">
    <citation type="journal article" date="2019" name="Int. J. Syst. Evol. Microbiol.">
        <title>The Global Catalogue of Microorganisms (GCM) 10K type strain sequencing project: providing services to taxonomists for standard genome sequencing and annotation.</title>
        <authorList>
            <consortium name="The Broad Institute Genomics Platform"/>
            <consortium name="The Broad Institute Genome Sequencing Center for Infectious Disease"/>
            <person name="Wu L."/>
            <person name="Ma J."/>
        </authorList>
    </citation>
    <scope>NUCLEOTIDE SEQUENCE [LARGE SCALE GENOMIC DNA]</scope>
    <source>
        <strain evidence="3">JCM 15089</strain>
    </source>
</reference>
<dbReference type="PANTHER" id="PTHR43792">
    <property type="entry name" value="GNAT FAMILY, PUTATIVE (AFU_ORTHOLOGUE AFUA_3G00765)-RELATED-RELATED"/>
    <property type="match status" value="1"/>
</dbReference>
<proteinExistence type="predicted"/>
<dbReference type="InterPro" id="IPR000182">
    <property type="entry name" value="GNAT_dom"/>
</dbReference>
<keyword evidence="3" id="KW-1185">Reference proteome</keyword>
<dbReference type="InterPro" id="IPR051531">
    <property type="entry name" value="N-acetyltransferase"/>
</dbReference>
<comment type="caution">
    <text evidence="2">The sequence shown here is derived from an EMBL/GenBank/DDBJ whole genome shotgun (WGS) entry which is preliminary data.</text>
</comment>
<sequence>MIDLAIPTLETDRLILRGHREADFESMLAMWQDPVVQRYFHGEPMSREDAWARFLKGFGMWAVRGYGIFAIEEKVSGAYVGMTGAFEVRREMKPRIDDLPEAGWSLAARFHGHGYATEATRAALAWMDRQLGSEVFCIMVPENVPSIRVAEKCGFVRSHETIYKDEATLVMKRPPRGGIVGVPTN</sequence>
<organism evidence="2 3">
    <name type="scientific">Rhizomicrobium electricum</name>
    <dbReference type="NCBI Taxonomy" id="480070"/>
    <lineage>
        <taxon>Bacteria</taxon>
        <taxon>Pseudomonadati</taxon>
        <taxon>Pseudomonadota</taxon>
        <taxon>Alphaproteobacteria</taxon>
        <taxon>Micropepsales</taxon>
        <taxon>Micropepsaceae</taxon>
        <taxon>Rhizomicrobium</taxon>
    </lineage>
</organism>
<dbReference type="PANTHER" id="PTHR43792:SF16">
    <property type="entry name" value="N-ACETYLTRANSFERASE DOMAIN-CONTAINING PROTEIN"/>
    <property type="match status" value="1"/>
</dbReference>
<dbReference type="PROSITE" id="PS51186">
    <property type="entry name" value="GNAT"/>
    <property type="match status" value="1"/>
</dbReference>
<dbReference type="Proteomes" id="UP001499951">
    <property type="component" value="Unassembled WGS sequence"/>
</dbReference>
<dbReference type="RefSeq" id="WP_166930592.1">
    <property type="nucleotide sequence ID" value="NZ_BAAADD010000001.1"/>
</dbReference>
<name>A0ABP3P040_9PROT</name>
<dbReference type="EMBL" id="BAAADD010000001">
    <property type="protein sequence ID" value="GAA0557301.1"/>
    <property type="molecule type" value="Genomic_DNA"/>
</dbReference>
<dbReference type="InterPro" id="IPR016181">
    <property type="entry name" value="Acyl_CoA_acyltransferase"/>
</dbReference>